<feature type="transmembrane region" description="Helical" evidence="1">
    <location>
        <begin position="130"/>
        <end position="148"/>
    </location>
</feature>
<gene>
    <name evidence="2" type="ORF">C6Y28_06555</name>
</gene>
<name>A0A2S0M7A0_MEGEL</name>
<feature type="transmembrane region" description="Helical" evidence="1">
    <location>
        <begin position="154"/>
        <end position="172"/>
    </location>
</feature>
<feature type="transmembrane region" description="Helical" evidence="1">
    <location>
        <begin position="271"/>
        <end position="290"/>
    </location>
</feature>
<feature type="transmembrane region" description="Helical" evidence="1">
    <location>
        <begin position="85"/>
        <end position="109"/>
    </location>
</feature>
<protein>
    <submittedName>
        <fullName evidence="2">Uncharacterized protein</fullName>
    </submittedName>
</protein>
<sequence length="311" mass="34476">MEMLSAIAPFFMAGLLGTVFARFTGINMSMCVLLMFLYMGAKPVECIAAMLMFNVFTYFTVYSQLHVMKIKSFTFFPGVRLAIPILITIALAALNPFIGIVFFVFTFLMEIFAKIYKEMDAKSRPTKGKIGQMVVIAAVLVTIGTALVQFVPENYYYIVGGVTILIYAFVMWRTGDRRKGTAWWDKLLYASTFLTGLSGIDGTDWLTAMRRNPESVLSKCYPIVINGAMIIALLASYAMYQYFSLGALFATIGSAVGIRLFGLYEHKEKGSFSYLTLGIAVLAALVFMIIQPVPTGFPVVPMADNAGFFDF</sequence>
<dbReference type="Proteomes" id="UP000238358">
    <property type="component" value="Chromosome"/>
</dbReference>
<dbReference type="AlphaFoldDB" id="A0A2S0M7A0"/>
<feature type="transmembrane region" description="Helical" evidence="1">
    <location>
        <begin position="246"/>
        <end position="264"/>
    </location>
</feature>
<organism evidence="2 3">
    <name type="scientific">Megasphaera elsdenii</name>
    <dbReference type="NCBI Taxonomy" id="907"/>
    <lineage>
        <taxon>Bacteria</taxon>
        <taxon>Bacillati</taxon>
        <taxon>Bacillota</taxon>
        <taxon>Negativicutes</taxon>
        <taxon>Veillonellales</taxon>
        <taxon>Veillonellaceae</taxon>
        <taxon>Megasphaera</taxon>
    </lineage>
</organism>
<reference evidence="2 3" key="1">
    <citation type="journal article" date="2018" name="Genome Announc.">
        <title>Complete genomes of two Megasphaera elsdenii strains, NCIMB 702410 and ATCC 25940.</title>
        <authorList>
            <person name="Hatmaker E.A."/>
            <person name="O'Dell K."/>
            <person name="Riley L.A."/>
            <person name="Klingeman D.M."/>
            <person name="Guss A.M."/>
        </authorList>
    </citation>
    <scope>NUCLEOTIDE SEQUENCE [LARGE SCALE GENOMIC DNA]</scope>
    <source>
        <strain evidence="2 3">NCIMB702410</strain>
    </source>
</reference>
<proteinExistence type="predicted"/>
<dbReference type="RefSeq" id="WP_027895354.1">
    <property type="nucleotide sequence ID" value="NZ_CP027569.1"/>
</dbReference>
<evidence type="ECO:0000313" key="2">
    <source>
        <dbReference type="EMBL" id="AVO27289.1"/>
    </source>
</evidence>
<accession>A0A2S0M7A0</accession>
<feature type="transmembrane region" description="Helical" evidence="1">
    <location>
        <begin position="220"/>
        <end position="240"/>
    </location>
</feature>
<evidence type="ECO:0000313" key="3">
    <source>
        <dbReference type="Proteomes" id="UP000238358"/>
    </source>
</evidence>
<feature type="transmembrane region" description="Helical" evidence="1">
    <location>
        <begin position="6"/>
        <end position="39"/>
    </location>
</feature>
<feature type="transmembrane region" description="Helical" evidence="1">
    <location>
        <begin position="46"/>
        <end position="65"/>
    </location>
</feature>
<keyword evidence="1" id="KW-0472">Membrane</keyword>
<keyword evidence="1" id="KW-0812">Transmembrane</keyword>
<evidence type="ECO:0000256" key="1">
    <source>
        <dbReference type="SAM" id="Phobius"/>
    </source>
</evidence>
<keyword evidence="1" id="KW-1133">Transmembrane helix</keyword>
<dbReference type="OrthoDB" id="1631889at2"/>
<dbReference type="EMBL" id="CP027569">
    <property type="protein sequence ID" value="AVO27289.1"/>
    <property type="molecule type" value="Genomic_DNA"/>
</dbReference>